<dbReference type="InterPro" id="IPR011006">
    <property type="entry name" value="CheY-like_superfamily"/>
</dbReference>
<evidence type="ECO:0000313" key="2">
    <source>
        <dbReference type="EMBL" id="RDY66102.1"/>
    </source>
</evidence>
<protein>
    <submittedName>
        <fullName evidence="2">HDOD domain-containing protein</fullName>
    </submittedName>
</protein>
<dbReference type="AlphaFoldDB" id="A0A3D8V9I6"/>
<keyword evidence="3" id="KW-1185">Reference proteome</keyword>
<sequence>MRAATRHGYSHSVFPGVAVRIVIVGEDAGRAGEFEESLSYFDLGWNVQWLAEPDAALSSGEPVDVFICGLRLGVVPGPVLLSQVAALHPQAVRILLLDPDEDSGSMQGLDCAHRLLSRPLDAGELIEAIDSVAELRNVLGSEELKQAVGRVGSLPPPPRLYLELSRLLRDPDASNAAIAQMLSQDPAIVAKVLRLCNSAYFSGGREITDIRAAVTRLGHQQLLRLVLASEAFGPNQLAGKEREAIQDRALRTSRLARRLLAGPSAELAATAGLLAEVGKLLPGVSDGSEGSSGPHYAEAGAYLLGLWGLPMPIVEGVAFQHRPGRLKASGFWVAGAVHVASSLVAGAPVDEGYLRGVNVLDRLPQWRDLVEPSAAQAA</sequence>
<dbReference type="PROSITE" id="PS51833">
    <property type="entry name" value="HDOD"/>
    <property type="match status" value="1"/>
</dbReference>
<gene>
    <name evidence="2" type="ORF">DX912_14075</name>
</gene>
<feature type="domain" description="HDOD" evidence="1">
    <location>
        <begin position="154"/>
        <end position="323"/>
    </location>
</feature>
<dbReference type="PANTHER" id="PTHR33525:SF6">
    <property type="entry name" value="HDOD DOMAIN-CONTAINING PROTEIN"/>
    <property type="match status" value="1"/>
</dbReference>
<reference evidence="2 3" key="1">
    <citation type="submission" date="2018-08" db="EMBL/GenBank/DDBJ databases">
        <title>Lysobacter soli KCTC 22011, whole genome shotgun sequence.</title>
        <authorList>
            <person name="Zhang X."/>
            <person name="Feng G."/>
            <person name="Zhu H."/>
        </authorList>
    </citation>
    <scope>NUCLEOTIDE SEQUENCE [LARGE SCALE GENOMIC DNA]</scope>
    <source>
        <strain evidence="2 3">KCTC 22011</strain>
    </source>
</reference>
<evidence type="ECO:0000259" key="1">
    <source>
        <dbReference type="PROSITE" id="PS51833"/>
    </source>
</evidence>
<dbReference type="SUPFAM" id="SSF52172">
    <property type="entry name" value="CheY-like"/>
    <property type="match status" value="1"/>
</dbReference>
<dbReference type="Pfam" id="PF08668">
    <property type="entry name" value="HDOD"/>
    <property type="match status" value="1"/>
</dbReference>
<organism evidence="2 3">
    <name type="scientific">Lysobacter soli</name>
    <dbReference type="NCBI Taxonomy" id="453783"/>
    <lineage>
        <taxon>Bacteria</taxon>
        <taxon>Pseudomonadati</taxon>
        <taxon>Pseudomonadota</taxon>
        <taxon>Gammaproteobacteria</taxon>
        <taxon>Lysobacterales</taxon>
        <taxon>Lysobacteraceae</taxon>
        <taxon>Lysobacter</taxon>
    </lineage>
</organism>
<dbReference type="SUPFAM" id="SSF109604">
    <property type="entry name" value="HD-domain/PDEase-like"/>
    <property type="match status" value="1"/>
</dbReference>
<comment type="caution">
    <text evidence="2">The sequence shown here is derived from an EMBL/GenBank/DDBJ whole genome shotgun (WGS) entry which is preliminary data.</text>
</comment>
<dbReference type="PANTHER" id="PTHR33525">
    <property type="match status" value="1"/>
</dbReference>
<dbReference type="InterPro" id="IPR052340">
    <property type="entry name" value="RNase_Y/CdgJ"/>
</dbReference>
<proteinExistence type="predicted"/>
<dbReference type="PIRSF" id="PIRSF036883">
    <property type="entry name" value="RR_HD-GYP_mod"/>
    <property type="match status" value="1"/>
</dbReference>
<dbReference type="InterPro" id="IPR014626">
    <property type="entry name" value="Sig_transdc_resp-reg_put"/>
</dbReference>
<dbReference type="EMBL" id="QTJR01000011">
    <property type="protein sequence ID" value="RDY66102.1"/>
    <property type="molecule type" value="Genomic_DNA"/>
</dbReference>
<dbReference type="Gene3D" id="1.10.3210.10">
    <property type="entry name" value="Hypothetical protein af1432"/>
    <property type="match status" value="1"/>
</dbReference>
<dbReference type="Proteomes" id="UP000256829">
    <property type="component" value="Unassembled WGS sequence"/>
</dbReference>
<accession>A0A3D8V9I6</accession>
<evidence type="ECO:0000313" key="3">
    <source>
        <dbReference type="Proteomes" id="UP000256829"/>
    </source>
</evidence>
<name>A0A3D8V9I6_9GAMM</name>
<dbReference type="InterPro" id="IPR013976">
    <property type="entry name" value="HDOD"/>
</dbReference>